<proteinExistence type="predicted"/>
<dbReference type="Proteomes" id="UP001596492">
    <property type="component" value="Unassembled WGS sequence"/>
</dbReference>
<feature type="transmembrane region" description="Helical" evidence="1">
    <location>
        <begin position="247"/>
        <end position="266"/>
    </location>
</feature>
<evidence type="ECO:0000313" key="2">
    <source>
        <dbReference type="EMBL" id="MFC7290264.1"/>
    </source>
</evidence>
<evidence type="ECO:0000313" key="3">
    <source>
        <dbReference type="Proteomes" id="UP001596492"/>
    </source>
</evidence>
<dbReference type="InterPro" id="IPR022134">
    <property type="entry name" value="DUF3667"/>
</dbReference>
<dbReference type="EMBL" id="JBHTBR010000002">
    <property type="protein sequence ID" value="MFC7290264.1"/>
    <property type="molecule type" value="Genomic_DNA"/>
</dbReference>
<sequence length="330" mass="37193">MSSEMEAGGLWGMARSLRGSKKAKPKFDQCPNCETPLSGRYCHMCGQLADDFQRPFWSLMAEAASDLFALDGRLWKTVPRLLFNPGRITRQYIDGKRASQVPPFRMYLVASVLFFTTFFMLGPSGDDVEKLFDLTPTRAEACETGRRAAAGDLEAEKQIEAFCAIGENELKEVGDLGPIDVGDDMGAYSALISENINALYKEPQRFWLLVQSWAPRIAFLLLPFMVIGLGVLYLFKRGVYVYDHIVLALHFLTMLFLLWTISFALPSAVSGWFVWILMLYPFVYLYRSFRVVFDSGRVSSFVRTSIMWIGSFVVAAFLMIVMVATITITA</sequence>
<feature type="transmembrane region" description="Helical" evidence="1">
    <location>
        <begin position="104"/>
        <end position="122"/>
    </location>
</feature>
<comment type="caution">
    <text evidence="2">The sequence shown here is derived from an EMBL/GenBank/DDBJ whole genome shotgun (WGS) entry which is preliminary data.</text>
</comment>
<accession>A0ABW2IGR2</accession>
<protein>
    <submittedName>
        <fullName evidence="2">DUF3667 domain-containing protein</fullName>
    </submittedName>
</protein>
<dbReference type="Pfam" id="PF12412">
    <property type="entry name" value="DUF3667"/>
    <property type="match status" value="1"/>
</dbReference>
<feature type="transmembrane region" description="Helical" evidence="1">
    <location>
        <begin position="213"/>
        <end position="235"/>
    </location>
</feature>
<keyword evidence="1" id="KW-0812">Transmembrane</keyword>
<keyword evidence="3" id="KW-1185">Reference proteome</keyword>
<keyword evidence="1" id="KW-0472">Membrane</keyword>
<reference evidence="3" key="1">
    <citation type="journal article" date="2019" name="Int. J. Syst. Evol. Microbiol.">
        <title>The Global Catalogue of Microorganisms (GCM) 10K type strain sequencing project: providing services to taxonomists for standard genome sequencing and annotation.</title>
        <authorList>
            <consortium name="The Broad Institute Genomics Platform"/>
            <consortium name="The Broad Institute Genome Sequencing Center for Infectious Disease"/>
            <person name="Wu L."/>
            <person name="Ma J."/>
        </authorList>
    </citation>
    <scope>NUCLEOTIDE SEQUENCE [LARGE SCALE GENOMIC DNA]</scope>
    <source>
        <strain evidence="3">CCUG 51308</strain>
    </source>
</reference>
<feature type="transmembrane region" description="Helical" evidence="1">
    <location>
        <begin position="272"/>
        <end position="293"/>
    </location>
</feature>
<name>A0ABW2IGR2_9PROT</name>
<organism evidence="2 3">
    <name type="scientific">Hirschia litorea</name>
    <dbReference type="NCBI Taxonomy" id="1199156"/>
    <lineage>
        <taxon>Bacteria</taxon>
        <taxon>Pseudomonadati</taxon>
        <taxon>Pseudomonadota</taxon>
        <taxon>Alphaproteobacteria</taxon>
        <taxon>Hyphomonadales</taxon>
        <taxon>Hyphomonadaceae</taxon>
        <taxon>Hirschia</taxon>
    </lineage>
</organism>
<keyword evidence="1" id="KW-1133">Transmembrane helix</keyword>
<evidence type="ECO:0000256" key="1">
    <source>
        <dbReference type="SAM" id="Phobius"/>
    </source>
</evidence>
<gene>
    <name evidence="2" type="ORF">ACFQS8_01425</name>
</gene>
<dbReference type="RefSeq" id="WP_382165009.1">
    <property type="nucleotide sequence ID" value="NZ_JBHTBR010000002.1"/>
</dbReference>
<feature type="transmembrane region" description="Helical" evidence="1">
    <location>
        <begin position="305"/>
        <end position="328"/>
    </location>
</feature>